<dbReference type="InterPro" id="IPR036388">
    <property type="entry name" value="WH-like_DNA-bd_sf"/>
</dbReference>
<evidence type="ECO:0000313" key="10">
    <source>
        <dbReference type="Proteomes" id="UP000251889"/>
    </source>
</evidence>
<feature type="domain" description="RNA polymerase sigma-70 region 4" evidence="8">
    <location>
        <begin position="123"/>
        <end position="171"/>
    </location>
</feature>
<dbReference type="InterPro" id="IPR013325">
    <property type="entry name" value="RNA_pol_sigma_r2"/>
</dbReference>
<dbReference type="SUPFAM" id="SSF88946">
    <property type="entry name" value="Sigma2 domain of RNA polymerase sigma factors"/>
    <property type="match status" value="1"/>
</dbReference>
<evidence type="ECO:0000256" key="4">
    <source>
        <dbReference type="ARBA" id="ARBA00023125"/>
    </source>
</evidence>
<dbReference type="GO" id="GO:0003677">
    <property type="term" value="F:DNA binding"/>
    <property type="evidence" value="ECO:0007669"/>
    <property type="project" value="UniProtKB-KW"/>
</dbReference>
<feature type="domain" description="RNA polymerase sigma-70 region 2" evidence="7">
    <location>
        <begin position="21"/>
        <end position="87"/>
    </location>
</feature>
<dbReference type="InterPro" id="IPR000838">
    <property type="entry name" value="RNA_pol_sigma70_ECF_CS"/>
</dbReference>
<accession>A0A364Y706</accession>
<organism evidence="9 10">
    <name type="scientific">Pseudochryseolinea flava</name>
    <dbReference type="NCBI Taxonomy" id="2059302"/>
    <lineage>
        <taxon>Bacteria</taxon>
        <taxon>Pseudomonadati</taxon>
        <taxon>Bacteroidota</taxon>
        <taxon>Cytophagia</taxon>
        <taxon>Cytophagales</taxon>
        <taxon>Fulvivirgaceae</taxon>
        <taxon>Pseudochryseolinea</taxon>
    </lineage>
</organism>
<keyword evidence="3 6" id="KW-0731">Sigma factor</keyword>
<dbReference type="InterPro" id="IPR007630">
    <property type="entry name" value="RNA_pol_sigma70_r4"/>
</dbReference>
<comment type="caution">
    <text evidence="9">The sequence shown here is derived from an EMBL/GenBank/DDBJ whole genome shotgun (WGS) entry which is preliminary data.</text>
</comment>
<evidence type="ECO:0000259" key="8">
    <source>
        <dbReference type="Pfam" id="PF04545"/>
    </source>
</evidence>
<dbReference type="PANTHER" id="PTHR43133:SF62">
    <property type="entry name" value="RNA POLYMERASE SIGMA FACTOR SIGZ"/>
    <property type="match status" value="1"/>
</dbReference>
<dbReference type="PANTHER" id="PTHR43133">
    <property type="entry name" value="RNA POLYMERASE ECF-TYPE SIGMA FACTO"/>
    <property type="match status" value="1"/>
</dbReference>
<keyword evidence="5 6" id="KW-0804">Transcription</keyword>
<comment type="similarity">
    <text evidence="1 6">Belongs to the sigma-70 factor family. ECF subfamily.</text>
</comment>
<dbReference type="PROSITE" id="PS01063">
    <property type="entry name" value="SIGMA70_ECF"/>
    <property type="match status" value="1"/>
</dbReference>
<evidence type="ECO:0000256" key="1">
    <source>
        <dbReference type="ARBA" id="ARBA00010641"/>
    </source>
</evidence>
<dbReference type="Gene3D" id="1.10.1740.10">
    <property type="match status" value="1"/>
</dbReference>
<dbReference type="SUPFAM" id="SSF88659">
    <property type="entry name" value="Sigma3 and sigma4 domains of RNA polymerase sigma factors"/>
    <property type="match status" value="1"/>
</dbReference>
<dbReference type="OrthoDB" id="9784272at2"/>
<dbReference type="Proteomes" id="UP000251889">
    <property type="component" value="Unassembled WGS sequence"/>
</dbReference>
<evidence type="ECO:0000256" key="3">
    <source>
        <dbReference type="ARBA" id="ARBA00023082"/>
    </source>
</evidence>
<name>A0A364Y706_9BACT</name>
<evidence type="ECO:0000256" key="2">
    <source>
        <dbReference type="ARBA" id="ARBA00023015"/>
    </source>
</evidence>
<dbReference type="EMBL" id="QMFY01000001">
    <property type="protein sequence ID" value="RAW02683.1"/>
    <property type="molecule type" value="Genomic_DNA"/>
</dbReference>
<dbReference type="Pfam" id="PF04545">
    <property type="entry name" value="Sigma70_r4"/>
    <property type="match status" value="1"/>
</dbReference>
<dbReference type="InterPro" id="IPR014284">
    <property type="entry name" value="RNA_pol_sigma-70_dom"/>
</dbReference>
<gene>
    <name evidence="9" type="ORF">DQQ10_00820</name>
</gene>
<evidence type="ECO:0000259" key="7">
    <source>
        <dbReference type="Pfam" id="PF04542"/>
    </source>
</evidence>
<dbReference type="GO" id="GO:0006352">
    <property type="term" value="P:DNA-templated transcription initiation"/>
    <property type="evidence" value="ECO:0007669"/>
    <property type="project" value="InterPro"/>
</dbReference>
<evidence type="ECO:0000256" key="5">
    <source>
        <dbReference type="ARBA" id="ARBA00023163"/>
    </source>
</evidence>
<dbReference type="AlphaFoldDB" id="A0A364Y706"/>
<evidence type="ECO:0000256" key="6">
    <source>
        <dbReference type="RuleBase" id="RU000716"/>
    </source>
</evidence>
<dbReference type="CDD" id="cd06171">
    <property type="entry name" value="Sigma70_r4"/>
    <property type="match status" value="1"/>
</dbReference>
<keyword evidence="2 6" id="KW-0805">Transcription regulation</keyword>
<sequence>MEEHDLVRRLKAKDRAALDYLYDHYSGALYGVIFRIIKKEEVAEEVLQDVFLKAWDKFDQYEASKGKLFTWLLNVARNQAIDKTRSKEISKGQKTSGIDNLVNRIDSEDYIEQRIDGIGVKEVLNSLPEEQKFVVEYLYLKGYSQSELAEEYNIPLGTVKTRLRMAMQTLRTTLGLT</sequence>
<dbReference type="Gene3D" id="1.10.10.10">
    <property type="entry name" value="Winged helix-like DNA-binding domain superfamily/Winged helix DNA-binding domain"/>
    <property type="match status" value="1"/>
</dbReference>
<protein>
    <recommendedName>
        <fullName evidence="6">RNA polymerase sigma factor</fullName>
    </recommendedName>
</protein>
<reference evidence="9 10" key="1">
    <citation type="submission" date="2018-06" db="EMBL/GenBank/DDBJ databases">
        <title>Chryseolinea flavus sp. nov., a member of the phylum Bacteroidetes isolated from soil.</title>
        <authorList>
            <person name="Li Y."/>
            <person name="Wang J."/>
        </authorList>
    </citation>
    <scope>NUCLEOTIDE SEQUENCE [LARGE SCALE GENOMIC DNA]</scope>
    <source>
        <strain evidence="9 10">SDU1-6</strain>
    </source>
</reference>
<dbReference type="InterPro" id="IPR013324">
    <property type="entry name" value="RNA_pol_sigma_r3/r4-like"/>
</dbReference>
<keyword evidence="4 6" id="KW-0238">DNA-binding</keyword>
<dbReference type="Pfam" id="PF04542">
    <property type="entry name" value="Sigma70_r2"/>
    <property type="match status" value="1"/>
</dbReference>
<proteinExistence type="inferred from homology"/>
<dbReference type="NCBIfam" id="TIGR02937">
    <property type="entry name" value="sigma70-ECF"/>
    <property type="match status" value="1"/>
</dbReference>
<keyword evidence="10" id="KW-1185">Reference proteome</keyword>
<evidence type="ECO:0000313" key="9">
    <source>
        <dbReference type="EMBL" id="RAW02683.1"/>
    </source>
</evidence>
<dbReference type="InterPro" id="IPR039425">
    <property type="entry name" value="RNA_pol_sigma-70-like"/>
</dbReference>
<dbReference type="GO" id="GO:0016987">
    <property type="term" value="F:sigma factor activity"/>
    <property type="evidence" value="ECO:0007669"/>
    <property type="project" value="UniProtKB-KW"/>
</dbReference>
<dbReference type="InterPro" id="IPR007627">
    <property type="entry name" value="RNA_pol_sigma70_r2"/>
</dbReference>